<organism evidence="1 2">
    <name type="scientific">Coprinellus micaceus</name>
    <name type="common">Glistening ink-cap mushroom</name>
    <name type="synonym">Coprinus micaceus</name>
    <dbReference type="NCBI Taxonomy" id="71717"/>
    <lineage>
        <taxon>Eukaryota</taxon>
        <taxon>Fungi</taxon>
        <taxon>Dikarya</taxon>
        <taxon>Basidiomycota</taxon>
        <taxon>Agaricomycotina</taxon>
        <taxon>Agaricomycetes</taxon>
        <taxon>Agaricomycetidae</taxon>
        <taxon>Agaricales</taxon>
        <taxon>Agaricineae</taxon>
        <taxon>Psathyrellaceae</taxon>
        <taxon>Coprinellus</taxon>
    </lineage>
</organism>
<gene>
    <name evidence="1" type="ORF">FA13DRAFT_1635299</name>
</gene>
<name>A0A4Y7SYF4_COPMI</name>
<dbReference type="EMBL" id="QPFP01000044">
    <property type="protein sequence ID" value="TEB26896.1"/>
    <property type="molecule type" value="Genomic_DNA"/>
</dbReference>
<accession>A0A4Y7SYF4</accession>
<evidence type="ECO:0000313" key="2">
    <source>
        <dbReference type="Proteomes" id="UP000298030"/>
    </source>
</evidence>
<dbReference type="Pfam" id="PF18758">
    <property type="entry name" value="KDZ"/>
    <property type="match status" value="1"/>
</dbReference>
<proteinExistence type="predicted"/>
<dbReference type="InterPro" id="IPR040521">
    <property type="entry name" value="KDZ"/>
</dbReference>
<comment type="caution">
    <text evidence="1">The sequence shown here is derived from an EMBL/GenBank/DDBJ whole genome shotgun (WGS) entry which is preliminary data.</text>
</comment>
<feature type="non-terminal residue" evidence="1">
    <location>
        <position position="1"/>
    </location>
</feature>
<evidence type="ECO:0000313" key="1">
    <source>
        <dbReference type="EMBL" id="TEB26896.1"/>
    </source>
</evidence>
<dbReference type="AlphaFoldDB" id="A0A4Y7SYF4"/>
<reference evidence="1 2" key="1">
    <citation type="journal article" date="2019" name="Nat. Ecol. Evol.">
        <title>Megaphylogeny resolves global patterns of mushroom evolution.</title>
        <authorList>
            <person name="Varga T."/>
            <person name="Krizsan K."/>
            <person name="Foldi C."/>
            <person name="Dima B."/>
            <person name="Sanchez-Garcia M."/>
            <person name="Sanchez-Ramirez S."/>
            <person name="Szollosi G.J."/>
            <person name="Szarkandi J.G."/>
            <person name="Papp V."/>
            <person name="Albert L."/>
            <person name="Andreopoulos W."/>
            <person name="Angelini C."/>
            <person name="Antonin V."/>
            <person name="Barry K.W."/>
            <person name="Bougher N.L."/>
            <person name="Buchanan P."/>
            <person name="Buyck B."/>
            <person name="Bense V."/>
            <person name="Catcheside P."/>
            <person name="Chovatia M."/>
            <person name="Cooper J."/>
            <person name="Damon W."/>
            <person name="Desjardin D."/>
            <person name="Finy P."/>
            <person name="Geml J."/>
            <person name="Haridas S."/>
            <person name="Hughes K."/>
            <person name="Justo A."/>
            <person name="Karasinski D."/>
            <person name="Kautmanova I."/>
            <person name="Kiss B."/>
            <person name="Kocsube S."/>
            <person name="Kotiranta H."/>
            <person name="LaButti K.M."/>
            <person name="Lechner B.E."/>
            <person name="Liimatainen K."/>
            <person name="Lipzen A."/>
            <person name="Lukacs Z."/>
            <person name="Mihaltcheva S."/>
            <person name="Morgado L.N."/>
            <person name="Niskanen T."/>
            <person name="Noordeloos M.E."/>
            <person name="Ohm R.A."/>
            <person name="Ortiz-Santana B."/>
            <person name="Ovrebo C."/>
            <person name="Racz N."/>
            <person name="Riley R."/>
            <person name="Savchenko A."/>
            <person name="Shiryaev A."/>
            <person name="Soop K."/>
            <person name="Spirin V."/>
            <person name="Szebenyi C."/>
            <person name="Tomsovsky M."/>
            <person name="Tulloss R.E."/>
            <person name="Uehling J."/>
            <person name="Grigoriev I.V."/>
            <person name="Vagvolgyi C."/>
            <person name="Papp T."/>
            <person name="Martin F.M."/>
            <person name="Miettinen O."/>
            <person name="Hibbett D.S."/>
            <person name="Nagy L.G."/>
        </authorList>
    </citation>
    <scope>NUCLEOTIDE SEQUENCE [LARGE SCALE GENOMIC DNA]</scope>
    <source>
        <strain evidence="1 2">FP101781</strain>
    </source>
</reference>
<dbReference type="Proteomes" id="UP000298030">
    <property type="component" value="Unassembled WGS sequence"/>
</dbReference>
<sequence>YATTFIRGSGVHSAEILEARWSVLNRAAPSLQYMTLPHRTEMLDALMNDNNWKAMVGVGK</sequence>
<keyword evidence="2" id="KW-1185">Reference proteome</keyword>
<protein>
    <submittedName>
        <fullName evidence="1">Uncharacterized protein</fullName>
    </submittedName>
</protein>